<organism evidence="2 3">
    <name type="scientific">Prosthecobacter fusiformis</name>
    <dbReference type="NCBI Taxonomy" id="48464"/>
    <lineage>
        <taxon>Bacteria</taxon>
        <taxon>Pseudomonadati</taxon>
        <taxon>Verrucomicrobiota</taxon>
        <taxon>Verrucomicrobiia</taxon>
        <taxon>Verrucomicrobiales</taxon>
        <taxon>Verrucomicrobiaceae</taxon>
        <taxon>Prosthecobacter</taxon>
    </lineage>
</organism>
<protein>
    <submittedName>
        <fullName evidence="2">Uncharacterized protein</fullName>
    </submittedName>
</protein>
<dbReference type="EMBL" id="SOCA01000004">
    <property type="protein sequence ID" value="TDU70630.1"/>
    <property type="molecule type" value="Genomic_DNA"/>
</dbReference>
<gene>
    <name evidence="2" type="ORF">EI77_02678</name>
</gene>
<keyword evidence="1" id="KW-1133">Transmembrane helix</keyword>
<dbReference type="RefSeq" id="WP_133795730.1">
    <property type="nucleotide sequence ID" value="NZ_SOCA01000004.1"/>
</dbReference>
<evidence type="ECO:0000313" key="3">
    <source>
        <dbReference type="Proteomes" id="UP000295662"/>
    </source>
</evidence>
<sequence length="243" mass="26472">MKKERLLTFDWHTHDSSILRMGFALLVTLGAIVSLFIVFRVVTPESRQVDVRPQRVMLLNPSVPAERALIHLAMDRSFGLLPSESSVTGPLQVLKMPAFTPSYARHELRLKPLPSGLAASTHTRPFALDMDVLPPLPDPVTTPRAAPAPSVLQAVVQGPVAARAPKMRAIKNVPLADMNRPRFQVAVGSLGQVLLALPLNASEDAAINQKLHAAVTQLHFTPAESEIEWGQVSFEWVNGEAAP</sequence>
<keyword evidence="3" id="KW-1185">Reference proteome</keyword>
<proteinExistence type="predicted"/>
<keyword evidence="1" id="KW-0472">Membrane</keyword>
<dbReference type="OrthoDB" id="186551at2"/>
<keyword evidence="1" id="KW-0812">Transmembrane</keyword>
<reference evidence="2 3" key="1">
    <citation type="submission" date="2019-03" db="EMBL/GenBank/DDBJ databases">
        <title>Genomic Encyclopedia of Archaeal and Bacterial Type Strains, Phase II (KMG-II): from individual species to whole genera.</title>
        <authorList>
            <person name="Goeker M."/>
        </authorList>
    </citation>
    <scope>NUCLEOTIDE SEQUENCE [LARGE SCALE GENOMIC DNA]</scope>
    <source>
        <strain evidence="2 3">ATCC 25309</strain>
    </source>
</reference>
<name>A0A4R7RXP6_9BACT</name>
<accession>A0A4R7RXP6</accession>
<evidence type="ECO:0000256" key="1">
    <source>
        <dbReference type="SAM" id="Phobius"/>
    </source>
</evidence>
<feature type="transmembrane region" description="Helical" evidence="1">
    <location>
        <begin position="21"/>
        <end position="42"/>
    </location>
</feature>
<comment type="caution">
    <text evidence="2">The sequence shown here is derived from an EMBL/GenBank/DDBJ whole genome shotgun (WGS) entry which is preliminary data.</text>
</comment>
<dbReference type="AlphaFoldDB" id="A0A4R7RXP6"/>
<evidence type="ECO:0000313" key="2">
    <source>
        <dbReference type="EMBL" id="TDU70630.1"/>
    </source>
</evidence>
<dbReference type="Proteomes" id="UP000295662">
    <property type="component" value="Unassembled WGS sequence"/>
</dbReference>